<gene>
    <name evidence="2" type="ORF">LTR97_003820</name>
</gene>
<keyword evidence="1" id="KW-0732">Signal</keyword>
<evidence type="ECO:0000313" key="3">
    <source>
        <dbReference type="Proteomes" id="UP001310594"/>
    </source>
</evidence>
<evidence type="ECO:0000313" key="2">
    <source>
        <dbReference type="EMBL" id="KAK5702874.1"/>
    </source>
</evidence>
<dbReference type="AlphaFoldDB" id="A0AAN7ZUU2"/>
<dbReference type="Proteomes" id="UP001310594">
    <property type="component" value="Unassembled WGS sequence"/>
</dbReference>
<comment type="caution">
    <text evidence="2">The sequence shown here is derived from an EMBL/GenBank/DDBJ whole genome shotgun (WGS) entry which is preliminary data.</text>
</comment>
<feature type="chain" id="PRO_5042816184" evidence="1">
    <location>
        <begin position="19"/>
        <end position="247"/>
    </location>
</feature>
<reference evidence="2" key="1">
    <citation type="submission" date="2023-08" db="EMBL/GenBank/DDBJ databases">
        <title>Black Yeasts Isolated from many extreme environments.</title>
        <authorList>
            <person name="Coleine C."/>
            <person name="Stajich J.E."/>
            <person name="Selbmann L."/>
        </authorList>
    </citation>
    <scope>NUCLEOTIDE SEQUENCE</scope>
    <source>
        <strain evidence="2">CCFEE 5810</strain>
    </source>
</reference>
<evidence type="ECO:0000256" key="1">
    <source>
        <dbReference type="SAM" id="SignalP"/>
    </source>
</evidence>
<sequence length="247" mass="27004">MKVIIPVVATLSATLAMAHPRPKVADDPLQQTSRITAFIVDDRGQPSVECWEITNILESMQMKRADGSQATSHAMSIARSGDLDGLDILTWPAIADIWPSMGDAVHSDNFDLSNTFNLFSIQGGLINFNFYAARFGMKANEDDDDVETHIFSMENGDDWFYFEDNYTGSSAARKANAAPYPFSISTISATETELLRLRYRSEPKHTVVHKGACSFTGIKTEGASGSAGARNSRTHSALTVQVNVDES</sequence>
<name>A0AAN7ZUU2_9PEZI</name>
<organism evidence="2 3">
    <name type="scientific">Elasticomyces elasticus</name>
    <dbReference type="NCBI Taxonomy" id="574655"/>
    <lineage>
        <taxon>Eukaryota</taxon>
        <taxon>Fungi</taxon>
        <taxon>Dikarya</taxon>
        <taxon>Ascomycota</taxon>
        <taxon>Pezizomycotina</taxon>
        <taxon>Dothideomycetes</taxon>
        <taxon>Dothideomycetidae</taxon>
        <taxon>Mycosphaerellales</taxon>
        <taxon>Teratosphaeriaceae</taxon>
        <taxon>Elasticomyces</taxon>
    </lineage>
</organism>
<dbReference type="EMBL" id="JAVRQU010000005">
    <property type="protein sequence ID" value="KAK5702874.1"/>
    <property type="molecule type" value="Genomic_DNA"/>
</dbReference>
<proteinExistence type="predicted"/>
<feature type="signal peptide" evidence="1">
    <location>
        <begin position="1"/>
        <end position="18"/>
    </location>
</feature>
<accession>A0AAN7ZUU2</accession>
<protein>
    <submittedName>
        <fullName evidence="2">Uncharacterized protein</fullName>
    </submittedName>
</protein>